<dbReference type="RefSeq" id="WP_176294247.1">
    <property type="nucleotide sequence ID" value="NZ_CP051177.1"/>
</dbReference>
<accession>A0A7H8Q9K0</accession>
<dbReference type="GO" id="GO:0016747">
    <property type="term" value="F:acyltransferase activity, transferring groups other than amino-acyl groups"/>
    <property type="evidence" value="ECO:0007669"/>
    <property type="project" value="InterPro"/>
</dbReference>
<dbReference type="InterPro" id="IPR000182">
    <property type="entry name" value="GNAT_dom"/>
</dbReference>
<proteinExistence type="predicted"/>
<dbReference type="Pfam" id="PF13508">
    <property type="entry name" value="Acetyltransf_7"/>
    <property type="match status" value="1"/>
</dbReference>
<protein>
    <submittedName>
        <fullName evidence="2">GNAT family N-acetyltransferase</fullName>
    </submittedName>
</protein>
<evidence type="ECO:0000259" key="1">
    <source>
        <dbReference type="PROSITE" id="PS51186"/>
    </source>
</evidence>
<evidence type="ECO:0000313" key="2">
    <source>
        <dbReference type="EMBL" id="QKX50161.1"/>
    </source>
</evidence>
<reference evidence="2 3" key="1">
    <citation type="submission" date="2020-04" db="EMBL/GenBank/DDBJ databases">
        <authorList>
            <person name="Pajer P."/>
            <person name="Broz P."/>
        </authorList>
    </citation>
    <scope>NUCLEOTIDE SEQUENCE [LARGE SCALE GENOMIC DNA]</scope>
    <source>
        <strain evidence="3">NRL-ATB46093</strain>
    </source>
</reference>
<dbReference type="Proteomes" id="UP000509222">
    <property type="component" value="Chromosome"/>
</dbReference>
<feature type="domain" description="N-acetyltransferase" evidence="1">
    <location>
        <begin position="1"/>
        <end position="120"/>
    </location>
</feature>
<dbReference type="Gene3D" id="3.40.630.30">
    <property type="match status" value="1"/>
</dbReference>
<organism evidence="2 3">
    <name type="scientific">Planococcus glaciei</name>
    <dbReference type="NCBI Taxonomy" id="459472"/>
    <lineage>
        <taxon>Bacteria</taxon>
        <taxon>Bacillati</taxon>
        <taxon>Bacillota</taxon>
        <taxon>Bacilli</taxon>
        <taxon>Bacillales</taxon>
        <taxon>Caryophanaceae</taxon>
        <taxon>Planococcus</taxon>
    </lineage>
</organism>
<dbReference type="PROSITE" id="PS51186">
    <property type="entry name" value="GNAT"/>
    <property type="match status" value="1"/>
</dbReference>
<keyword evidence="3" id="KW-1185">Reference proteome</keyword>
<dbReference type="SUPFAM" id="SSF55729">
    <property type="entry name" value="Acyl-CoA N-acyltransferases (Nat)"/>
    <property type="match status" value="1"/>
</dbReference>
<sequence length="120" mass="14144">MLVRYKKSCQKIAMGLLSFMPNERNVKNLCHTMNRYTEDPDWQLYLLKNEEDYIGLVGVEVADTYFTVHHISVLPSYRGEGLGHKMIEKIQLLMQDREMRATAETKEFIEHCSKKKYVLN</sequence>
<keyword evidence="2" id="KW-0808">Transferase</keyword>
<dbReference type="CDD" id="cd04301">
    <property type="entry name" value="NAT_SF"/>
    <property type="match status" value="1"/>
</dbReference>
<evidence type="ECO:0000313" key="3">
    <source>
        <dbReference type="Proteomes" id="UP000509222"/>
    </source>
</evidence>
<dbReference type="EMBL" id="CP051177">
    <property type="protein sequence ID" value="QKX50161.1"/>
    <property type="molecule type" value="Genomic_DNA"/>
</dbReference>
<dbReference type="AlphaFoldDB" id="A0A7H8Q9K0"/>
<name>A0A7H8Q9K0_9BACL</name>
<dbReference type="InterPro" id="IPR016181">
    <property type="entry name" value="Acyl_CoA_acyltransferase"/>
</dbReference>
<reference evidence="3" key="2">
    <citation type="submission" date="2020-06" db="EMBL/GenBank/DDBJ databases">
        <title>Isolation of Planomicrobium glaciei.</title>
        <authorList>
            <person name="Malisova L."/>
            <person name="Safrankova R."/>
            <person name="Jakubu V."/>
            <person name="Spanelova P."/>
        </authorList>
    </citation>
    <scope>NUCLEOTIDE SEQUENCE [LARGE SCALE GENOMIC DNA]</scope>
    <source>
        <strain evidence="3">NRL-ATB46093</strain>
    </source>
</reference>
<gene>
    <name evidence="2" type="ORF">HF394_05915</name>
</gene>